<protein>
    <submittedName>
        <fullName evidence="2">Uncharacterized protein</fullName>
    </submittedName>
</protein>
<organism evidence="2">
    <name type="scientific">marine sediment metagenome</name>
    <dbReference type="NCBI Taxonomy" id="412755"/>
    <lineage>
        <taxon>unclassified sequences</taxon>
        <taxon>metagenomes</taxon>
        <taxon>ecological metagenomes</taxon>
    </lineage>
</organism>
<evidence type="ECO:0000313" key="2">
    <source>
        <dbReference type="EMBL" id="KKM03857.1"/>
    </source>
</evidence>
<sequence length="52" mass="5829">MKVEVCACNGLLCGGICREVNYERTTRTTGPKGIAAYYPKPKRTKTKPRRIV</sequence>
<dbReference type="AlphaFoldDB" id="A0A0F9HL16"/>
<name>A0A0F9HL16_9ZZZZ</name>
<evidence type="ECO:0000256" key="1">
    <source>
        <dbReference type="SAM" id="MobiDB-lite"/>
    </source>
</evidence>
<dbReference type="EMBL" id="LAZR01016587">
    <property type="protein sequence ID" value="KKM03857.1"/>
    <property type="molecule type" value="Genomic_DNA"/>
</dbReference>
<feature type="region of interest" description="Disordered" evidence="1">
    <location>
        <begin position="33"/>
        <end position="52"/>
    </location>
</feature>
<feature type="compositionally biased region" description="Basic residues" evidence="1">
    <location>
        <begin position="40"/>
        <end position="52"/>
    </location>
</feature>
<reference evidence="2" key="1">
    <citation type="journal article" date="2015" name="Nature">
        <title>Complex archaea that bridge the gap between prokaryotes and eukaryotes.</title>
        <authorList>
            <person name="Spang A."/>
            <person name="Saw J.H."/>
            <person name="Jorgensen S.L."/>
            <person name="Zaremba-Niedzwiedzka K."/>
            <person name="Martijn J."/>
            <person name="Lind A.E."/>
            <person name="van Eijk R."/>
            <person name="Schleper C."/>
            <person name="Guy L."/>
            <person name="Ettema T.J."/>
        </authorList>
    </citation>
    <scope>NUCLEOTIDE SEQUENCE</scope>
</reference>
<comment type="caution">
    <text evidence="2">The sequence shown here is derived from an EMBL/GenBank/DDBJ whole genome shotgun (WGS) entry which is preliminary data.</text>
</comment>
<accession>A0A0F9HL16</accession>
<gene>
    <name evidence="2" type="ORF">LCGC14_1770200</name>
</gene>
<proteinExistence type="predicted"/>